<dbReference type="GeneID" id="20669495"/>
<feature type="domain" description="MARVEL" evidence="7">
    <location>
        <begin position="4"/>
        <end position="123"/>
    </location>
</feature>
<dbReference type="AlphaFoldDB" id="W4KML1"/>
<dbReference type="Proteomes" id="UP000030671">
    <property type="component" value="Unassembled WGS sequence"/>
</dbReference>
<feature type="non-terminal residue" evidence="8">
    <location>
        <position position="1"/>
    </location>
</feature>
<dbReference type="GO" id="GO:0016020">
    <property type="term" value="C:membrane"/>
    <property type="evidence" value="ECO:0007669"/>
    <property type="project" value="UniProtKB-SubCell"/>
</dbReference>
<evidence type="ECO:0000313" key="9">
    <source>
        <dbReference type="Proteomes" id="UP000030671"/>
    </source>
</evidence>
<evidence type="ECO:0000256" key="3">
    <source>
        <dbReference type="ARBA" id="ARBA00022989"/>
    </source>
</evidence>
<keyword evidence="3 5" id="KW-1133">Transmembrane helix</keyword>
<keyword evidence="4 5" id="KW-0472">Membrane</keyword>
<feature type="signal peptide" evidence="6">
    <location>
        <begin position="1"/>
        <end position="17"/>
    </location>
</feature>
<feature type="transmembrane region" description="Helical" evidence="5">
    <location>
        <begin position="75"/>
        <end position="96"/>
    </location>
</feature>
<dbReference type="EMBL" id="KI925454">
    <property type="protein sequence ID" value="ETW86620.1"/>
    <property type="molecule type" value="Genomic_DNA"/>
</dbReference>
<accession>W4KML1</accession>
<comment type="subcellular location">
    <subcellularLocation>
        <location evidence="1">Membrane</location>
        <topology evidence="1">Multi-pass membrane protein</topology>
    </subcellularLocation>
</comment>
<gene>
    <name evidence="8" type="ORF">HETIRDRAFT_307509</name>
</gene>
<dbReference type="eggNOG" id="ENOG502S522">
    <property type="taxonomic scope" value="Eukaryota"/>
</dbReference>
<dbReference type="HOGENOM" id="CLU_109463_0_0_1"/>
<dbReference type="RefSeq" id="XP_009540623.1">
    <property type="nucleotide sequence ID" value="XM_009542328.1"/>
</dbReference>
<dbReference type="STRING" id="747525.W4KML1"/>
<name>W4KML1_HETIT</name>
<feature type="chain" id="PRO_5004844363" description="MARVEL domain-containing protein" evidence="6">
    <location>
        <begin position="18"/>
        <end position="135"/>
    </location>
</feature>
<organism evidence="8 9">
    <name type="scientific">Heterobasidion irregulare (strain TC 32-1)</name>
    <dbReference type="NCBI Taxonomy" id="747525"/>
    <lineage>
        <taxon>Eukaryota</taxon>
        <taxon>Fungi</taxon>
        <taxon>Dikarya</taxon>
        <taxon>Basidiomycota</taxon>
        <taxon>Agaricomycotina</taxon>
        <taxon>Agaricomycetes</taxon>
        <taxon>Russulales</taxon>
        <taxon>Bondarzewiaceae</taxon>
        <taxon>Heterobasidion</taxon>
        <taxon>Heterobasidion annosum species complex</taxon>
    </lineage>
</organism>
<dbReference type="KEGG" id="hir:HETIRDRAFT_307509"/>
<reference evidence="8 9" key="1">
    <citation type="journal article" date="2012" name="New Phytol.">
        <title>Insight into trade-off between wood decay and parasitism from the genome of a fungal forest pathogen.</title>
        <authorList>
            <person name="Olson A."/>
            <person name="Aerts A."/>
            <person name="Asiegbu F."/>
            <person name="Belbahri L."/>
            <person name="Bouzid O."/>
            <person name="Broberg A."/>
            <person name="Canback B."/>
            <person name="Coutinho P.M."/>
            <person name="Cullen D."/>
            <person name="Dalman K."/>
            <person name="Deflorio G."/>
            <person name="van Diepen L.T."/>
            <person name="Dunand C."/>
            <person name="Duplessis S."/>
            <person name="Durling M."/>
            <person name="Gonthier P."/>
            <person name="Grimwood J."/>
            <person name="Fossdal C.G."/>
            <person name="Hansson D."/>
            <person name="Henrissat B."/>
            <person name="Hietala A."/>
            <person name="Himmelstrand K."/>
            <person name="Hoffmeister D."/>
            <person name="Hogberg N."/>
            <person name="James T.Y."/>
            <person name="Karlsson M."/>
            <person name="Kohler A."/>
            <person name="Kues U."/>
            <person name="Lee Y.H."/>
            <person name="Lin Y.C."/>
            <person name="Lind M."/>
            <person name="Lindquist E."/>
            <person name="Lombard V."/>
            <person name="Lucas S."/>
            <person name="Lunden K."/>
            <person name="Morin E."/>
            <person name="Murat C."/>
            <person name="Park J."/>
            <person name="Raffaello T."/>
            <person name="Rouze P."/>
            <person name="Salamov A."/>
            <person name="Schmutz J."/>
            <person name="Solheim H."/>
            <person name="Stahlberg J."/>
            <person name="Velez H."/>
            <person name="de Vries R.P."/>
            <person name="Wiebenga A."/>
            <person name="Woodward S."/>
            <person name="Yakovlev I."/>
            <person name="Garbelotto M."/>
            <person name="Martin F."/>
            <person name="Grigoriev I.V."/>
            <person name="Stenlid J."/>
        </authorList>
    </citation>
    <scope>NUCLEOTIDE SEQUENCE [LARGE SCALE GENOMIC DNA]</scope>
    <source>
        <strain evidence="8 9">TC 32-1</strain>
    </source>
</reference>
<evidence type="ECO:0000256" key="4">
    <source>
        <dbReference type="ARBA" id="ARBA00023136"/>
    </source>
</evidence>
<keyword evidence="9" id="KW-1185">Reference proteome</keyword>
<feature type="transmembrane region" description="Helical" evidence="5">
    <location>
        <begin position="41"/>
        <end position="63"/>
    </location>
</feature>
<dbReference type="InterPro" id="IPR008253">
    <property type="entry name" value="Marvel"/>
</dbReference>
<proteinExistence type="predicted"/>
<evidence type="ECO:0000256" key="1">
    <source>
        <dbReference type="ARBA" id="ARBA00004141"/>
    </source>
</evidence>
<sequence length="135" mass="15137">VLFSLLTLFAIIELSIAAWLISRYNSHHNYLSTSVRNRTRYLLFCAIWTTLLVPLFLMMFLLASGHFLSSVASHGIFLFITWALWLAGAAAITNALGGRLNCSRHFVYCGQLNALEAFAWIEWQVSDLGLSPPSL</sequence>
<evidence type="ECO:0000256" key="5">
    <source>
        <dbReference type="SAM" id="Phobius"/>
    </source>
</evidence>
<evidence type="ECO:0000256" key="6">
    <source>
        <dbReference type="SAM" id="SignalP"/>
    </source>
</evidence>
<dbReference type="InParanoid" id="W4KML1"/>
<protein>
    <recommendedName>
        <fullName evidence="7">MARVEL domain-containing protein</fullName>
    </recommendedName>
</protein>
<keyword evidence="6" id="KW-0732">Signal</keyword>
<dbReference type="OrthoDB" id="2117453at2759"/>
<evidence type="ECO:0000256" key="2">
    <source>
        <dbReference type="ARBA" id="ARBA00022692"/>
    </source>
</evidence>
<dbReference type="Pfam" id="PF01284">
    <property type="entry name" value="MARVEL"/>
    <property type="match status" value="1"/>
</dbReference>
<evidence type="ECO:0000259" key="7">
    <source>
        <dbReference type="Pfam" id="PF01284"/>
    </source>
</evidence>
<keyword evidence="2 5" id="KW-0812">Transmembrane</keyword>
<evidence type="ECO:0000313" key="8">
    <source>
        <dbReference type="EMBL" id="ETW86620.1"/>
    </source>
</evidence>